<dbReference type="AlphaFoldDB" id="R7QBG7"/>
<reference evidence="3" key="1">
    <citation type="journal article" date="2013" name="Proc. Natl. Acad. Sci. U.S.A.">
        <title>Genome structure and metabolic features in the red seaweed Chondrus crispus shed light on evolution of the Archaeplastida.</title>
        <authorList>
            <person name="Collen J."/>
            <person name="Porcel B."/>
            <person name="Carre W."/>
            <person name="Ball S.G."/>
            <person name="Chaparro C."/>
            <person name="Tonon T."/>
            <person name="Barbeyron T."/>
            <person name="Michel G."/>
            <person name="Noel B."/>
            <person name="Valentin K."/>
            <person name="Elias M."/>
            <person name="Artiguenave F."/>
            <person name="Arun A."/>
            <person name="Aury J.M."/>
            <person name="Barbosa-Neto J.F."/>
            <person name="Bothwell J.H."/>
            <person name="Bouget F.Y."/>
            <person name="Brillet L."/>
            <person name="Cabello-Hurtado F."/>
            <person name="Capella-Gutierrez S."/>
            <person name="Charrier B."/>
            <person name="Cladiere L."/>
            <person name="Cock J.M."/>
            <person name="Coelho S.M."/>
            <person name="Colleoni C."/>
            <person name="Czjzek M."/>
            <person name="Da Silva C."/>
            <person name="Delage L."/>
            <person name="Denoeud F."/>
            <person name="Deschamps P."/>
            <person name="Dittami S.M."/>
            <person name="Gabaldon T."/>
            <person name="Gachon C.M."/>
            <person name="Groisillier A."/>
            <person name="Herve C."/>
            <person name="Jabbari K."/>
            <person name="Katinka M."/>
            <person name="Kloareg B."/>
            <person name="Kowalczyk N."/>
            <person name="Labadie K."/>
            <person name="Leblanc C."/>
            <person name="Lopez P.J."/>
            <person name="McLachlan D.H."/>
            <person name="Meslet-Cladiere L."/>
            <person name="Moustafa A."/>
            <person name="Nehr Z."/>
            <person name="Nyvall Collen P."/>
            <person name="Panaud O."/>
            <person name="Partensky F."/>
            <person name="Poulain J."/>
            <person name="Rensing S.A."/>
            <person name="Rousvoal S."/>
            <person name="Samson G."/>
            <person name="Symeonidi A."/>
            <person name="Weissenbach J."/>
            <person name="Zambounis A."/>
            <person name="Wincker P."/>
            <person name="Boyen C."/>
        </authorList>
    </citation>
    <scope>NUCLEOTIDE SEQUENCE [LARGE SCALE GENOMIC DNA]</scope>
    <source>
        <strain evidence="3">cv. Stackhouse</strain>
    </source>
</reference>
<feature type="region of interest" description="Disordered" evidence="1">
    <location>
        <begin position="99"/>
        <end position="134"/>
    </location>
</feature>
<feature type="compositionally biased region" description="Basic residues" evidence="1">
    <location>
        <begin position="105"/>
        <end position="115"/>
    </location>
</feature>
<dbReference type="Gramene" id="CDF34810">
    <property type="protein sequence ID" value="CDF34810"/>
    <property type="gene ID" value="CHC_T00003718001"/>
</dbReference>
<organism evidence="2 3">
    <name type="scientific">Chondrus crispus</name>
    <name type="common">Carrageen Irish moss</name>
    <name type="synonym">Polymorpha crispa</name>
    <dbReference type="NCBI Taxonomy" id="2769"/>
    <lineage>
        <taxon>Eukaryota</taxon>
        <taxon>Rhodophyta</taxon>
        <taxon>Florideophyceae</taxon>
        <taxon>Rhodymeniophycidae</taxon>
        <taxon>Gigartinales</taxon>
        <taxon>Gigartinaceae</taxon>
        <taxon>Chondrus</taxon>
    </lineage>
</organism>
<dbReference type="KEGG" id="ccp:CHC_T00003718001"/>
<dbReference type="Proteomes" id="UP000012073">
    <property type="component" value="Unassembled WGS sequence"/>
</dbReference>
<name>R7QBG7_CHOCR</name>
<evidence type="ECO:0000256" key="1">
    <source>
        <dbReference type="SAM" id="MobiDB-lite"/>
    </source>
</evidence>
<accession>R7QBG7</accession>
<feature type="compositionally biased region" description="Basic and acidic residues" evidence="1">
    <location>
        <begin position="120"/>
        <end position="134"/>
    </location>
</feature>
<sequence>MGIHRARGGRDHHLRVLAGHEHAVQVLVGVRREEEGLSRVVDGRTCCRACPPSPLTAATRRPSLCRTRVPAPSSAPLRAAGSASHLMASRWPCLGSPSPFVQTLHPRKAPRRRRGGAAIHPDHPRGDATADEKPCPIFQPPTFRPLGKIGIPHRASTIPKVRKLRKIFAQTKNVPKKQSTNLTDFYCADSCTERDVPFGGTELTG</sequence>
<gene>
    <name evidence="2" type="ORF">CHC_T00003718001</name>
</gene>
<proteinExistence type="predicted"/>
<evidence type="ECO:0000313" key="2">
    <source>
        <dbReference type="EMBL" id="CDF34810.1"/>
    </source>
</evidence>
<dbReference type="RefSeq" id="XP_005714629.1">
    <property type="nucleotide sequence ID" value="XM_005714572.1"/>
</dbReference>
<dbReference type="GeneID" id="17322332"/>
<protein>
    <submittedName>
        <fullName evidence="2">Uncharacterized protein</fullName>
    </submittedName>
</protein>
<evidence type="ECO:0000313" key="3">
    <source>
        <dbReference type="Proteomes" id="UP000012073"/>
    </source>
</evidence>
<keyword evidence="3" id="KW-1185">Reference proteome</keyword>
<dbReference type="EMBL" id="HG001706">
    <property type="protein sequence ID" value="CDF34810.1"/>
    <property type="molecule type" value="Genomic_DNA"/>
</dbReference>